<dbReference type="Proteomes" id="UP000237662">
    <property type="component" value="Unassembled WGS sequence"/>
</dbReference>
<dbReference type="EMBL" id="PTJC01000005">
    <property type="protein sequence ID" value="PPK88425.1"/>
    <property type="molecule type" value="Genomic_DNA"/>
</dbReference>
<keyword evidence="1" id="KW-1133">Transmembrane helix</keyword>
<keyword evidence="1" id="KW-0812">Transmembrane</keyword>
<feature type="transmembrane region" description="Helical" evidence="1">
    <location>
        <begin position="62"/>
        <end position="82"/>
    </location>
</feature>
<comment type="caution">
    <text evidence="2">The sequence shown here is derived from an EMBL/GenBank/DDBJ whole genome shotgun (WGS) entry which is preliminary data.</text>
</comment>
<evidence type="ECO:0000256" key="1">
    <source>
        <dbReference type="SAM" id="Phobius"/>
    </source>
</evidence>
<evidence type="ECO:0008006" key="4">
    <source>
        <dbReference type="Google" id="ProtNLM"/>
    </source>
</evidence>
<dbReference type="RefSeq" id="WP_104418971.1">
    <property type="nucleotide sequence ID" value="NZ_PTJC01000005.1"/>
</dbReference>
<evidence type="ECO:0000313" key="3">
    <source>
        <dbReference type="Proteomes" id="UP000237662"/>
    </source>
</evidence>
<gene>
    <name evidence="2" type="ORF">CLV84_1392</name>
</gene>
<proteinExistence type="predicted"/>
<organism evidence="2 3">
    <name type="scientific">Neolewinella xylanilytica</name>
    <dbReference type="NCBI Taxonomy" id="1514080"/>
    <lineage>
        <taxon>Bacteria</taxon>
        <taxon>Pseudomonadati</taxon>
        <taxon>Bacteroidota</taxon>
        <taxon>Saprospiria</taxon>
        <taxon>Saprospirales</taxon>
        <taxon>Lewinellaceae</taxon>
        <taxon>Neolewinella</taxon>
    </lineage>
</organism>
<sequence length="124" mass="14994">MNVLRNPWWWAAVLLFVLHQLLQRVLGYPLELIDSYLDPFLAPPILLGLWLWERQLVWRAPYLRWYETAVAVLVLAVIFEEVYPRYREAFRYDVWDYLAYGLGAVYFYFLINVPREDVKPGVRR</sequence>
<keyword evidence="1" id="KW-0472">Membrane</keyword>
<name>A0A2S6IAA2_9BACT</name>
<reference evidence="2 3" key="1">
    <citation type="submission" date="2018-02" db="EMBL/GenBank/DDBJ databases">
        <title>Genomic Encyclopedia of Archaeal and Bacterial Type Strains, Phase II (KMG-II): from individual species to whole genera.</title>
        <authorList>
            <person name="Goeker M."/>
        </authorList>
    </citation>
    <scope>NUCLEOTIDE SEQUENCE [LARGE SCALE GENOMIC DNA]</scope>
    <source>
        <strain evidence="2 3">DSM 29526</strain>
    </source>
</reference>
<feature type="transmembrane region" description="Helical" evidence="1">
    <location>
        <begin position="94"/>
        <end position="111"/>
    </location>
</feature>
<protein>
    <recommendedName>
        <fullName evidence="4">Magnesium citrate secondary transporter</fullName>
    </recommendedName>
</protein>
<evidence type="ECO:0000313" key="2">
    <source>
        <dbReference type="EMBL" id="PPK88425.1"/>
    </source>
</evidence>
<dbReference type="AlphaFoldDB" id="A0A2S6IAA2"/>
<keyword evidence="3" id="KW-1185">Reference proteome</keyword>
<dbReference type="OrthoDB" id="1447802at2"/>
<accession>A0A2S6IAA2</accession>